<proteinExistence type="predicted"/>
<accession>A0A7R8WYJ3</accession>
<feature type="domain" description="Tetrahydrofolate dehydrogenase/cyclohydrolase NAD(P)-binding" evidence="2">
    <location>
        <begin position="10"/>
        <end position="94"/>
    </location>
</feature>
<dbReference type="EMBL" id="OB689760">
    <property type="protein sequence ID" value="CAD7237596.1"/>
    <property type="molecule type" value="Genomic_DNA"/>
</dbReference>
<dbReference type="SUPFAM" id="SSF51735">
    <property type="entry name" value="NAD(P)-binding Rossmann-fold domains"/>
    <property type="match status" value="1"/>
</dbReference>
<evidence type="ECO:0000256" key="1">
    <source>
        <dbReference type="ARBA" id="ARBA00012776"/>
    </source>
</evidence>
<dbReference type="GO" id="GO:0004477">
    <property type="term" value="F:methenyltetrahydrofolate cyclohydrolase activity"/>
    <property type="evidence" value="ECO:0007669"/>
    <property type="project" value="UniProtKB-EC"/>
</dbReference>
<evidence type="ECO:0000313" key="3">
    <source>
        <dbReference type="EMBL" id="CAD7237596.1"/>
    </source>
</evidence>
<dbReference type="PANTHER" id="PTHR48099:SF5">
    <property type="entry name" value="C-1-TETRAHYDROFOLATE SYNTHASE, CYTOPLASMIC"/>
    <property type="match status" value="1"/>
</dbReference>
<organism evidence="3">
    <name type="scientific">Cyprideis torosa</name>
    <dbReference type="NCBI Taxonomy" id="163714"/>
    <lineage>
        <taxon>Eukaryota</taxon>
        <taxon>Metazoa</taxon>
        <taxon>Ecdysozoa</taxon>
        <taxon>Arthropoda</taxon>
        <taxon>Crustacea</taxon>
        <taxon>Oligostraca</taxon>
        <taxon>Ostracoda</taxon>
        <taxon>Podocopa</taxon>
        <taxon>Podocopida</taxon>
        <taxon>Cytherocopina</taxon>
        <taxon>Cytheroidea</taxon>
        <taxon>Cytherideidae</taxon>
        <taxon>Cyprideis</taxon>
    </lineage>
</organism>
<gene>
    <name evidence="3" type="ORF">CTOB1V02_LOCUS15411</name>
</gene>
<sequence length="94" mass="10086">MALGLPAFIPATPYGILEILKRYNVPTDGKDVLVIGRSRIVGLPISILLGLKNEPGNATVTMAHSRTKDLKEKCLNADIIVSALGRPKFLSGDM</sequence>
<reference evidence="3" key="1">
    <citation type="submission" date="2020-11" db="EMBL/GenBank/DDBJ databases">
        <authorList>
            <person name="Tran Van P."/>
        </authorList>
    </citation>
    <scope>NUCLEOTIDE SEQUENCE</scope>
</reference>
<name>A0A7R8WYJ3_9CRUS</name>
<dbReference type="PANTHER" id="PTHR48099">
    <property type="entry name" value="C-1-TETRAHYDROFOLATE SYNTHASE, CYTOPLASMIC-RELATED"/>
    <property type="match status" value="1"/>
</dbReference>
<dbReference type="GO" id="GO:0035999">
    <property type="term" value="P:tetrahydrofolate interconversion"/>
    <property type="evidence" value="ECO:0007669"/>
    <property type="project" value="TreeGrafter"/>
</dbReference>
<dbReference type="PRINTS" id="PR00085">
    <property type="entry name" value="THFDHDRGNASE"/>
</dbReference>
<evidence type="ECO:0000259" key="2">
    <source>
        <dbReference type="Pfam" id="PF02882"/>
    </source>
</evidence>
<dbReference type="InterPro" id="IPR020631">
    <property type="entry name" value="THF_DH/CycHdrlase_NAD-bd_dom"/>
</dbReference>
<dbReference type="InterPro" id="IPR036291">
    <property type="entry name" value="NAD(P)-bd_dom_sf"/>
</dbReference>
<dbReference type="InterPro" id="IPR000672">
    <property type="entry name" value="THF_DH/CycHdrlase"/>
</dbReference>
<dbReference type="Gene3D" id="3.40.50.720">
    <property type="entry name" value="NAD(P)-binding Rossmann-like Domain"/>
    <property type="match status" value="1"/>
</dbReference>
<dbReference type="GO" id="GO:0004488">
    <property type="term" value="F:methylenetetrahydrofolate dehydrogenase (NADP+) activity"/>
    <property type="evidence" value="ECO:0007669"/>
    <property type="project" value="InterPro"/>
</dbReference>
<dbReference type="AlphaFoldDB" id="A0A7R8WYJ3"/>
<dbReference type="OrthoDB" id="5126881at2759"/>
<protein>
    <recommendedName>
        <fullName evidence="1">methenyltetrahydrofolate cyclohydrolase</fullName>
        <ecNumber evidence="1">3.5.4.9</ecNumber>
    </recommendedName>
</protein>
<dbReference type="GO" id="GO:0005829">
    <property type="term" value="C:cytosol"/>
    <property type="evidence" value="ECO:0007669"/>
    <property type="project" value="TreeGrafter"/>
</dbReference>
<feature type="non-terminal residue" evidence="3">
    <location>
        <position position="94"/>
    </location>
</feature>
<dbReference type="Pfam" id="PF02882">
    <property type="entry name" value="THF_DHG_CYH_C"/>
    <property type="match status" value="1"/>
</dbReference>
<dbReference type="EC" id="3.5.4.9" evidence="1"/>